<dbReference type="SUPFAM" id="SSF51735">
    <property type="entry name" value="NAD(P)-binding Rossmann-fold domains"/>
    <property type="match status" value="1"/>
</dbReference>
<dbReference type="Proteomes" id="UP001151760">
    <property type="component" value="Unassembled WGS sequence"/>
</dbReference>
<dbReference type="InterPro" id="IPR002347">
    <property type="entry name" value="SDR_fam"/>
</dbReference>
<keyword evidence="5" id="KW-1185">Reference proteome</keyword>
<feature type="transmembrane region" description="Helical" evidence="3">
    <location>
        <begin position="63"/>
        <end position="83"/>
    </location>
</feature>
<keyword evidence="2" id="KW-0560">Oxidoreductase</keyword>
<dbReference type="EMBL" id="BQNB010011004">
    <property type="protein sequence ID" value="GJS84813.1"/>
    <property type="molecule type" value="Genomic_DNA"/>
</dbReference>
<dbReference type="PANTHER" id="PTHR43180:SF30">
    <property type="entry name" value="MOMILACTONE A SYNTHASE"/>
    <property type="match status" value="1"/>
</dbReference>
<comment type="similarity">
    <text evidence="1">Belongs to the short-chain dehydrogenases/reductases (SDR) family.</text>
</comment>
<dbReference type="PANTHER" id="PTHR43180">
    <property type="entry name" value="3-OXOACYL-(ACYL-CARRIER-PROTEIN) REDUCTASE (AFU_ORTHOLOGUE AFUA_6G11210)"/>
    <property type="match status" value="1"/>
</dbReference>
<dbReference type="Gene3D" id="3.40.50.720">
    <property type="entry name" value="NAD(P)-binding Rossmann-like Domain"/>
    <property type="match status" value="1"/>
</dbReference>
<name>A0ABQ4Z7A0_9ASTR</name>
<gene>
    <name evidence="4" type="ORF">Tco_0751354</name>
</gene>
<dbReference type="InterPro" id="IPR036291">
    <property type="entry name" value="NAD(P)-bd_dom_sf"/>
</dbReference>
<sequence>MHERPGGNVFMIQKQSAMKGDGENQTCLIVNLSLARVGRRIKYGIKGSVAERICSPWLLGGSVRIGCVLVGGVAMVGVLGLIYENVLFFGGGGGGFKDLLLKNKVAIVIGGAQGIGECSEFASFVHCDVTIESDIENVINTTIANGSFITTASIASVTGGVGSHAYTSSKHCVVGLAKNAAAELGKYNIHLMHTLDVIMSMGDHASDMNIKGYCAYLCCCSLMFLGMTYMEVSREGYLEDAAERNSMDYAYYTPLA</sequence>
<reference evidence="4" key="1">
    <citation type="journal article" date="2022" name="Int. J. Mol. Sci.">
        <title>Draft Genome of Tanacetum Coccineum: Genomic Comparison of Closely Related Tanacetum-Family Plants.</title>
        <authorList>
            <person name="Yamashiro T."/>
            <person name="Shiraishi A."/>
            <person name="Nakayama K."/>
            <person name="Satake H."/>
        </authorList>
    </citation>
    <scope>NUCLEOTIDE SEQUENCE</scope>
</reference>
<keyword evidence="3" id="KW-0812">Transmembrane</keyword>
<proteinExistence type="inferred from homology"/>
<evidence type="ECO:0000256" key="1">
    <source>
        <dbReference type="ARBA" id="ARBA00006484"/>
    </source>
</evidence>
<accession>A0ABQ4Z7A0</accession>
<evidence type="ECO:0000313" key="5">
    <source>
        <dbReference type="Proteomes" id="UP001151760"/>
    </source>
</evidence>
<keyword evidence="3" id="KW-1133">Transmembrane helix</keyword>
<evidence type="ECO:0000256" key="2">
    <source>
        <dbReference type="ARBA" id="ARBA00023002"/>
    </source>
</evidence>
<dbReference type="Pfam" id="PF00106">
    <property type="entry name" value="adh_short"/>
    <property type="match status" value="1"/>
</dbReference>
<organism evidence="4 5">
    <name type="scientific">Tanacetum coccineum</name>
    <dbReference type="NCBI Taxonomy" id="301880"/>
    <lineage>
        <taxon>Eukaryota</taxon>
        <taxon>Viridiplantae</taxon>
        <taxon>Streptophyta</taxon>
        <taxon>Embryophyta</taxon>
        <taxon>Tracheophyta</taxon>
        <taxon>Spermatophyta</taxon>
        <taxon>Magnoliopsida</taxon>
        <taxon>eudicotyledons</taxon>
        <taxon>Gunneridae</taxon>
        <taxon>Pentapetalae</taxon>
        <taxon>asterids</taxon>
        <taxon>campanulids</taxon>
        <taxon>Asterales</taxon>
        <taxon>Asteraceae</taxon>
        <taxon>Asteroideae</taxon>
        <taxon>Anthemideae</taxon>
        <taxon>Anthemidinae</taxon>
        <taxon>Tanacetum</taxon>
    </lineage>
</organism>
<evidence type="ECO:0000256" key="3">
    <source>
        <dbReference type="SAM" id="Phobius"/>
    </source>
</evidence>
<keyword evidence="3" id="KW-0472">Membrane</keyword>
<comment type="caution">
    <text evidence="4">The sequence shown here is derived from an EMBL/GenBank/DDBJ whole genome shotgun (WGS) entry which is preliminary data.</text>
</comment>
<reference evidence="4" key="2">
    <citation type="submission" date="2022-01" db="EMBL/GenBank/DDBJ databases">
        <authorList>
            <person name="Yamashiro T."/>
            <person name="Shiraishi A."/>
            <person name="Satake H."/>
            <person name="Nakayama K."/>
        </authorList>
    </citation>
    <scope>NUCLEOTIDE SEQUENCE</scope>
</reference>
<evidence type="ECO:0000313" key="4">
    <source>
        <dbReference type="EMBL" id="GJS84813.1"/>
    </source>
</evidence>
<protein>
    <submittedName>
        <fullName evidence="4">Secoisolariciresinol dehydrogenase-like protein</fullName>
    </submittedName>
</protein>